<protein>
    <submittedName>
        <fullName evidence="9">Drug/metabolite transporter (DMT)-like permease</fullName>
    </submittedName>
</protein>
<dbReference type="Pfam" id="PF00892">
    <property type="entry name" value="EamA"/>
    <property type="match status" value="2"/>
</dbReference>
<feature type="transmembrane region" description="Helical" evidence="7">
    <location>
        <begin position="37"/>
        <end position="56"/>
    </location>
</feature>
<feature type="domain" description="EamA" evidence="8">
    <location>
        <begin position="160"/>
        <end position="290"/>
    </location>
</feature>
<keyword evidence="6 7" id="KW-0472">Membrane</keyword>
<dbReference type="PANTHER" id="PTHR42920">
    <property type="entry name" value="OS03G0707200 PROTEIN-RELATED"/>
    <property type="match status" value="1"/>
</dbReference>
<feature type="transmembrane region" description="Helical" evidence="7">
    <location>
        <begin position="7"/>
        <end position="31"/>
    </location>
</feature>
<feature type="transmembrane region" description="Helical" evidence="7">
    <location>
        <begin position="217"/>
        <end position="238"/>
    </location>
</feature>
<evidence type="ECO:0000256" key="5">
    <source>
        <dbReference type="ARBA" id="ARBA00022989"/>
    </source>
</evidence>
<feature type="transmembrane region" description="Helical" evidence="7">
    <location>
        <begin position="106"/>
        <end position="125"/>
    </location>
</feature>
<feature type="transmembrane region" description="Helical" evidence="7">
    <location>
        <begin position="250"/>
        <end position="268"/>
    </location>
</feature>
<evidence type="ECO:0000256" key="6">
    <source>
        <dbReference type="ARBA" id="ARBA00023136"/>
    </source>
</evidence>
<evidence type="ECO:0000313" key="9">
    <source>
        <dbReference type="EMBL" id="NSB12293.1"/>
    </source>
</evidence>
<keyword evidence="5 7" id="KW-1133">Transmembrane helix</keyword>
<sequence>MVNKSKIYPIIMVLSASILFGASAPLTKILLGEIDPIPLASLLYGGSGIGLLIFQFINSMIKKEKVDEAPLRKKDFIWLLGAIAAGGIIAPIILLNGLKITPASTASLLLNFEGVATTIIAIVLFKENVGKQVLSAIVLITLASIFLSWDFKNQWGLSVGALGIILACVCWGIDNNFTRNISSKNPFSIVSIKGVISGLFSFILSVILKNKFPDLKIIVIAMVIGFFCYGLSIVLYVFAMRDLGSARTSALYGSAPFVGSILSFILLGDVQSNTFLIALPIMLIGAILLLKEEHFHRHIHEPLQHEHRHKHPDVHHEHEHTDGQTIINGYHSHYHTHKLVEHTHTHFPDIHHRHVH</sequence>
<dbReference type="SUPFAM" id="SSF103481">
    <property type="entry name" value="Multidrug resistance efflux transporter EmrE"/>
    <property type="match status" value="2"/>
</dbReference>
<dbReference type="PANTHER" id="PTHR42920:SF11">
    <property type="entry name" value="INNER MEMBRANE PROTEIN YTFF"/>
    <property type="match status" value="1"/>
</dbReference>
<evidence type="ECO:0000256" key="4">
    <source>
        <dbReference type="ARBA" id="ARBA00022692"/>
    </source>
</evidence>
<proteinExistence type="inferred from homology"/>
<keyword evidence="3" id="KW-1003">Cell membrane</keyword>
<evidence type="ECO:0000256" key="3">
    <source>
        <dbReference type="ARBA" id="ARBA00022475"/>
    </source>
</evidence>
<dbReference type="Proteomes" id="UP000822184">
    <property type="component" value="Unassembled WGS sequence"/>
</dbReference>
<evidence type="ECO:0000259" key="8">
    <source>
        <dbReference type="Pfam" id="PF00892"/>
    </source>
</evidence>
<evidence type="ECO:0000313" key="10">
    <source>
        <dbReference type="Proteomes" id="UP000822184"/>
    </source>
</evidence>
<feature type="transmembrane region" description="Helical" evidence="7">
    <location>
        <begin position="76"/>
        <end position="94"/>
    </location>
</feature>
<evidence type="ECO:0000256" key="1">
    <source>
        <dbReference type="ARBA" id="ARBA00004651"/>
    </source>
</evidence>
<name>A0AAE5H0R6_CLOBE</name>
<feature type="transmembrane region" description="Helical" evidence="7">
    <location>
        <begin position="274"/>
        <end position="290"/>
    </location>
</feature>
<dbReference type="InterPro" id="IPR051258">
    <property type="entry name" value="Diverse_Substrate_Transporter"/>
</dbReference>
<feature type="domain" description="EamA" evidence="8">
    <location>
        <begin position="10"/>
        <end position="148"/>
    </location>
</feature>
<evidence type="ECO:0000256" key="2">
    <source>
        <dbReference type="ARBA" id="ARBA00007362"/>
    </source>
</evidence>
<reference evidence="9" key="1">
    <citation type="submission" date="2020-06" db="EMBL/GenBank/DDBJ databases">
        <title>Genomic insights into acetone-butanol-ethanol (ABE) fermentation by sequencing solventogenic clostridia strains.</title>
        <authorList>
            <person name="Brown S."/>
        </authorList>
    </citation>
    <scope>NUCLEOTIDE SEQUENCE</scope>
    <source>
        <strain evidence="9">DJ123</strain>
    </source>
</reference>
<feature type="transmembrane region" description="Helical" evidence="7">
    <location>
        <begin position="155"/>
        <end position="173"/>
    </location>
</feature>
<evidence type="ECO:0000256" key="7">
    <source>
        <dbReference type="SAM" id="Phobius"/>
    </source>
</evidence>
<dbReference type="InterPro" id="IPR000620">
    <property type="entry name" value="EamA_dom"/>
</dbReference>
<feature type="transmembrane region" description="Helical" evidence="7">
    <location>
        <begin position="132"/>
        <end position="149"/>
    </location>
</feature>
<comment type="similarity">
    <text evidence="2">Belongs to the EamA transporter family.</text>
</comment>
<dbReference type="GO" id="GO:0005886">
    <property type="term" value="C:plasma membrane"/>
    <property type="evidence" value="ECO:0007669"/>
    <property type="project" value="UniProtKB-SubCell"/>
</dbReference>
<dbReference type="InterPro" id="IPR037185">
    <property type="entry name" value="EmrE-like"/>
</dbReference>
<dbReference type="EMBL" id="JABTDW010000001">
    <property type="protein sequence ID" value="NSB12293.1"/>
    <property type="molecule type" value="Genomic_DNA"/>
</dbReference>
<comment type="caution">
    <text evidence="9">The sequence shown here is derived from an EMBL/GenBank/DDBJ whole genome shotgun (WGS) entry which is preliminary data.</text>
</comment>
<accession>A0AAE5H0R6</accession>
<dbReference type="AlphaFoldDB" id="A0AAE5H0R6"/>
<keyword evidence="4 7" id="KW-0812">Transmembrane</keyword>
<organism evidence="9 10">
    <name type="scientific">Clostridium beijerinckii</name>
    <name type="common">Clostridium MP</name>
    <dbReference type="NCBI Taxonomy" id="1520"/>
    <lineage>
        <taxon>Bacteria</taxon>
        <taxon>Bacillati</taxon>
        <taxon>Bacillota</taxon>
        <taxon>Clostridia</taxon>
        <taxon>Eubacteriales</taxon>
        <taxon>Clostridiaceae</taxon>
        <taxon>Clostridium</taxon>
    </lineage>
</organism>
<feature type="transmembrane region" description="Helical" evidence="7">
    <location>
        <begin position="185"/>
        <end position="205"/>
    </location>
</feature>
<gene>
    <name evidence="9" type="ORF">BCD95_000552</name>
</gene>
<comment type="subcellular location">
    <subcellularLocation>
        <location evidence="1">Cell membrane</location>
        <topology evidence="1">Multi-pass membrane protein</topology>
    </subcellularLocation>
</comment>
<dbReference type="RefSeq" id="WP_077854739.1">
    <property type="nucleotide sequence ID" value="NZ_JABTDW010000001.1"/>
</dbReference>